<protein>
    <recommendedName>
        <fullName evidence="4">Zinc-finger domain-containing protein</fullName>
    </recommendedName>
</protein>
<dbReference type="Gene3D" id="1.10.10.1320">
    <property type="entry name" value="Anti-sigma factor, zinc-finger domain"/>
    <property type="match status" value="1"/>
</dbReference>
<dbReference type="Proteomes" id="UP000318878">
    <property type="component" value="Unassembled WGS sequence"/>
</dbReference>
<gene>
    <name evidence="2" type="ORF">Enr8_31980</name>
</gene>
<keyword evidence="1" id="KW-0812">Transmembrane</keyword>
<feature type="transmembrane region" description="Helical" evidence="1">
    <location>
        <begin position="106"/>
        <end position="127"/>
    </location>
</feature>
<comment type="caution">
    <text evidence="2">The sequence shown here is derived from an EMBL/GenBank/DDBJ whole genome shotgun (WGS) entry which is preliminary data.</text>
</comment>
<keyword evidence="1" id="KW-1133">Transmembrane helix</keyword>
<dbReference type="InterPro" id="IPR041916">
    <property type="entry name" value="Anti_sigma_zinc_sf"/>
</dbReference>
<proteinExistence type="predicted"/>
<name>A0A5C5V4W4_9BACT</name>
<evidence type="ECO:0000313" key="2">
    <source>
        <dbReference type="EMBL" id="TWT33371.1"/>
    </source>
</evidence>
<organism evidence="2 3">
    <name type="scientific">Blastopirellula retiformator</name>
    <dbReference type="NCBI Taxonomy" id="2527970"/>
    <lineage>
        <taxon>Bacteria</taxon>
        <taxon>Pseudomonadati</taxon>
        <taxon>Planctomycetota</taxon>
        <taxon>Planctomycetia</taxon>
        <taxon>Pirellulales</taxon>
        <taxon>Pirellulaceae</taxon>
        <taxon>Blastopirellula</taxon>
    </lineage>
</organism>
<accession>A0A5C5V4W4</accession>
<keyword evidence="3" id="KW-1185">Reference proteome</keyword>
<evidence type="ECO:0000313" key="3">
    <source>
        <dbReference type="Proteomes" id="UP000318878"/>
    </source>
</evidence>
<evidence type="ECO:0008006" key="4">
    <source>
        <dbReference type="Google" id="ProtNLM"/>
    </source>
</evidence>
<dbReference type="EMBL" id="SJPF01000003">
    <property type="protein sequence ID" value="TWT33371.1"/>
    <property type="molecule type" value="Genomic_DNA"/>
</dbReference>
<dbReference type="AlphaFoldDB" id="A0A5C5V4W4"/>
<sequence length="175" mass="19754" precursor="true">MSASHMSTPNNDNLVPVDDAEQQLVAYLDGELTDDDRIAVEARLADDFDYRQRLQRLERAWDMLDTLPRVEASESFVHTTVEMISVAASQELETIQDQQQSRKWRVLAITLAASLVAAVAGFGWISYSASSENQQLLTELPLIENMDKYQKVDEVEFLEQLRNEGLFVSEVDDGA</sequence>
<keyword evidence="1" id="KW-0472">Membrane</keyword>
<reference evidence="2 3" key="1">
    <citation type="submission" date="2019-02" db="EMBL/GenBank/DDBJ databases">
        <title>Deep-cultivation of Planctomycetes and their phenomic and genomic characterization uncovers novel biology.</title>
        <authorList>
            <person name="Wiegand S."/>
            <person name="Jogler M."/>
            <person name="Boedeker C."/>
            <person name="Pinto D."/>
            <person name="Vollmers J."/>
            <person name="Rivas-Marin E."/>
            <person name="Kohn T."/>
            <person name="Peeters S.H."/>
            <person name="Heuer A."/>
            <person name="Rast P."/>
            <person name="Oberbeckmann S."/>
            <person name="Bunk B."/>
            <person name="Jeske O."/>
            <person name="Meyerdierks A."/>
            <person name="Storesund J.E."/>
            <person name="Kallscheuer N."/>
            <person name="Luecker S."/>
            <person name="Lage O.M."/>
            <person name="Pohl T."/>
            <person name="Merkel B.J."/>
            <person name="Hornburger P."/>
            <person name="Mueller R.-W."/>
            <person name="Bruemmer F."/>
            <person name="Labrenz M."/>
            <person name="Spormann A.M."/>
            <person name="Op Den Camp H."/>
            <person name="Overmann J."/>
            <person name="Amann R."/>
            <person name="Jetten M.S.M."/>
            <person name="Mascher T."/>
            <person name="Medema M.H."/>
            <person name="Devos D.P."/>
            <person name="Kaster A.-K."/>
            <person name="Ovreas L."/>
            <person name="Rohde M."/>
            <person name="Galperin M.Y."/>
            <person name="Jogler C."/>
        </authorList>
    </citation>
    <scope>NUCLEOTIDE SEQUENCE [LARGE SCALE GENOMIC DNA]</scope>
    <source>
        <strain evidence="2 3">Enr8</strain>
    </source>
</reference>
<evidence type="ECO:0000256" key="1">
    <source>
        <dbReference type="SAM" id="Phobius"/>
    </source>
</evidence>